<dbReference type="SUPFAM" id="SSF68906">
    <property type="entry name" value="SAP domain"/>
    <property type="match status" value="1"/>
</dbReference>
<dbReference type="PROSITE" id="PS50800">
    <property type="entry name" value="SAP"/>
    <property type="match status" value="1"/>
</dbReference>
<name>A0ABW5Q6X5_9BACI</name>
<evidence type="ECO:0000259" key="1">
    <source>
        <dbReference type="PROSITE" id="PS50800"/>
    </source>
</evidence>
<sequence>MSIFNIFKSLFGETIEKTKFKVNAKIETSVHYNNDINPVYKKKLSNGLLPGEIILINWLDGKSTSSNPPGYFEYTYGLKTGQSTEKLINNGYLRQASPFESLPSLKVPELKELLKTKSLKVSGNKAALIERIIENFSLDEVDKYVKDKSLVITGKGHEVLKEYYYIVPAHRNDSKDGIYNVANAISFVNNFKGTYNPPNGDISWALFQKAFLKHSEELNYGLMSIDLSNMAKQLRKENKYSHAIFNYFRVFIIELSGLSNGKGVSHPNIMTYGTSTGLEILKLKEVLNLSQEQLKEEFFRAWDKTFQGLLFHYLTKEECFQCLLAALDEEEDYIKEVLYNAYEDLKRNVDEETFEKKIGLFFPIDYKDKLY</sequence>
<keyword evidence="3" id="KW-1185">Reference proteome</keyword>
<reference evidence="3" key="1">
    <citation type="journal article" date="2019" name="Int. J. Syst. Evol. Microbiol.">
        <title>The Global Catalogue of Microorganisms (GCM) 10K type strain sequencing project: providing services to taxonomists for standard genome sequencing and annotation.</title>
        <authorList>
            <consortium name="The Broad Institute Genomics Platform"/>
            <consortium name="The Broad Institute Genome Sequencing Center for Infectious Disease"/>
            <person name="Wu L."/>
            <person name="Ma J."/>
        </authorList>
    </citation>
    <scope>NUCLEOTIDE SEQUENCE [LARGE SCALE GENOMIC DNA]</scope>
    <source>
        <strain evidence="3">TISTR 1571</strain>
    </source>
</reference>
<gene>
    <name evidence="2" type="ORF">ACFSW4_02430</name>
</gene>
<dbReference type="EMBL" id="JBHUMZ010000010">
    <property type="protein sequence ID" value="MFD2637729.1"/>
    <property type="molecule type" value="Genomic_DNA"/>
</dbReference>
<comment type="caution">
    <text evidence="2">The sequence shown here is derived from an EMBL/GenBank/DDBJ whole genome shotgun (WGS) entry which is preliminary data.</text>
</comment>
<proteinExistence type="predicted"/>
<dbReference type="InterPro" id="IPR003034">
    <property type="entry name" value="SAP_dom"/>
</dbReference>
<dbReference type="SMART" id="SM00513">
    <property type="entry name" value="SAP"/>
    <property type="match status" value="1"/>
</dbReference>
<dbReference type="Pfam" id="PF02037">
    <property type="entry name" value="SAP"/>
    <property type="match status" value="1"/>
</dbReference>
<feature type="domain" description="SAP" evidence="1">
    <location>
        <begin position="102"/>
        <end position="136"/>
    </location>
</feature>
<protein>
    <submittedName>
        <fullName evidence="2">SAP domain-containing protein</fullName>
    </submittedName>
</protein>
<evidence type="ECO:0000313" key="2">
    <source>
        <dbReference type="EMBL" id="MFD2637729.1"/>
    </source>
</evidence>
<evidence type="ECO:0000313" key="3">
    <source>
        <dbReference type="Proteomes" id="UP001597452"/>
    </source>
</evidence>
<dbReference type="InterPro" id="IPR036361">
    <property type="entry name" value="SAP_dom_sf"/>
</dbReference>
<dbReference type="Proteomes" id="UP001597452">
    <property type="component" value="Unassembled WGS sequence"/>
</dbReference>
<dbReference type="RefSeq" id="WP_054753617.1">
    <property type="nucleotide sequence ID" value="NZ_JBHUMZ010000010.1"/>
</dbReference>
<dbReference type="Gene3D" id="1.10.720.30">
    <property type="entry name" value="SAP domain"/>
    <property type="match status" value="1"/>
</dbReference>
<accession>A0ABW5Q6X5</accession>
<organism evidence="2 3">
    <name type="scientific">Piscibacillus salipiscarius</name>
    <dbReference type="NCBI Taxonomy" id="299480"/>
    <lineage>
        <taxon>Bacteria</taxon>
        <taxon>Bacillati</taxon>
        <taxon>Bacillota</taxon>
        <taxon>Bacilli</taxon>
        <taxon>Bacillales</taxon>
        <taxon>Bacillaceae</taxon>
        <taxon>Piscibacillus</taxon>
    </lineage>
</organism>